<gene>
    <name evidence="1" type="ORF">UFOPK2592_00571</name>
</gene>
<dbReference type="AlphaFoldDB" id="A0A6J6PL35"/>
<protein>
    <submittedName>
        <fullName evidence="1">Unannotated protein</fullName>
    </submittedName>
</protein>
<dbReference type="EMBL" id="CAEZXU010000032">
    <property type="protein sequence ID" value="CAB4697553.1"/>
    <property type="molecule type" value="Genomic_DNA"/>
</dbReference>
<reference evidence="1" key="1">
    <citation type="submission" date="2020-05" db="EMBL/GenBank/DDBJ databases">
        <authorList>
            <person name="Chiriac C."/>
            <person name="Salcher M."/>
            <person name="Ghai R."/>
            <person name="Kavagutti S V."/>
        </authorList>
    </citation>
    <scope>NUCLEOTIDE SEQUENCE</scope>
</reference>
<sequence>MNLAPAFAALFTSFLLITVPTPTVKSLFADNFSTILNAPGVVKVISIARIPALTMASAIPWPVT</sequence>
<organism evidence="1">
    <name type="scientific">freshwater metagenome</name>
    <dbReference type="NCBI Taxonomy" id="449393"/>
    <lineage>
        <taxon>unclassified sequences</taxon>
        <taxon>metagenomes</taxon>
        <taxon>ecological metagenomes</taxon>
    </lineage>
</organism>
<name>A0A6J6PL35_9ZZZZ</name>
<evidence type="ECO:0000313" key="1">
    <source>
        <dbReference type="EMBL" id="CAB4697553.1"/>
    </source>
</evidence>
<proteinExistence type="predicted"/>
<accession>A0A6J6PL35</accession>